<evidence type="ECO:0000256" key="3">
    <source>
        <dbReference type="ARBA" id="ARBA00022970"/>
    </source>
</evidence>
<dbReference type="STRING" id="342108.amb2461"/>
<reference evidence="5 6" key="1">
    <citation type="journal article" date="2005" name="DNA Res.">
        <title>Complete genome sequence of the facultative anaerobic magnetotactic bacterium Magnetospirillum sp. strain AMB-1.</title>
        <authorList>
            <person name="Matsunaga T."/>
            <person name="Okamura Y."/>
            <person name="Fukuda Y."/>
            <person name="Wahyudi A.T."/>
            <person name="Murase Y."/>
            <person name="Takeyama H."/>
        </authorList>
    </citation>
    <scope>NUCLEOTIDE SEQUENCE [LARGE SCALE GENOMIC DNA]</scope>
    <source>
        <strain evidence="6">ATCC 700264 / AMB-1</strain>
    </source>
</reference>
<gene>
    <name evidence="5" type="ordered locus">amb2461</name>
</gene>
<evidence type="ECO:0000313" key="6">
    <source>
        <dbReference type="Proteomes" id="UP000007058"/>
    </source>
</evidence>
<dbReference type="Pfam" id="PF13458">
    <property type="entry name" value="Peripla_BP_6"/>
    <property type="match status" value="1"/>
</dbReference>
<dbReference type="Proteomes" id="UP000007058">
    <property type="component" value="Chromosome"/>
</dbReference>
<dbReference type="PANTHER" id="PTHR30483:SF37">
    <property type="entry name" value="ABC TRANSPORTER SUBSTRATE-BINDING PROTEIN"/>
    <property type="match status" value="1"/>
</dbReference>
<evidence type="ECO:0000313" key="5">
    <source>
        <dbReference type="EMBL" id="BAE51265.1"/>
    </source>
</evidence>
<dbReference type="GO" id="GO:0006865">
    <property type="term" value="P:amino acid transport"/>
    <property type="evidence" value="ECO:0007669"/>
    <property type="project" value="UniProtKB-KW"/>
</dbReference>
<keyword evidence="3" id="KW-0029">Amino-acid transport</keyword>
<feature type="domain" description="Leucine-binding protein" evidence="4">
    <location>
        <begin position="56"/>
        <end position="393"/>
    </location>
</feature>
<dbReference type="Gene3D" id="3.40.50.2300">
    <property type="match status" value="2"/>
</dbReference>
<evidence type="ECO:0000259" key="4">
    <source>
        <dbReference type="Pfam" id="PF13458"/>
    </source>
</evidence>
<dbReference type="AlphaFoldDB" id="Q2W4G0"/>
<evidence type="ECO:0000256" key="2">
    <source>
        <dbReference type="ARBA" id="ARBA00022729"/>
    </source>
</evidence>
<dbReference type="EMBL" id="AP007255">
    <property type="protein sequence ID" value="BAE51265.1"/>
    <property type="molecule type" value="Genomic_DNA"/>
</dbReference>
<comment type="similarity">
    <text evidence="1">Belongs to the leucine-binding protein family.</text>
</comment>
<keyword evidence="2" id="KW-0732">Signal</keyword>
<dbReference type="InterPro" id="IPR051010">
    <property type="entry name" value="BCAA_transport"/>
</dbReference>
<protein>
    <submittedName>
        <fullName evidence="5">ABC-type branched-chain amino acid transport systems, periplasmic component</fullName>
    </submittedName>
</protein>
<accession>Q2W4G0</accession>
<dbReference type="PANTHER" id="PTHR30483">
    <property type="entry name" value="LEUCINE-SPECIFIC-BINDING PROTEIN"/>
    <property type="match status" value="1"/>
</dbReference>
<dbReference type="KEGG" id="mag:amb2461"/>
<dbReference type="InterPro" id="IPR028081">
    <property type="entry name" value="Leu-bd"/>
</dbReference>
<dbReference type="PROSITE" id="PS51318">
    <property type="entry name" value="TAT"/>
    <property type="match status" value="1"/>
</dbReference>
<dbReference type="InterPro" id="IPR006311">
    <property type="entry name" value="TAT_signal"/>
</dbReference>
<dbReference type="NCBIfam" id="TIGR01409">
    <property type="entry name" value="TAT_signal_seq"/>
    <property type="match status" value="1"/>
</dbReference>
<evidence type="ECO:0000256" key="1">
    <source>
        <dbReference type="ARBA" id="ARBA00010062"/>
    </source>
</evidence>
<organism evidence="5 6">
    <name type="scientific">Paramagnetospirillum magneticum (strain ATCC 700264 / AMB-1)</name>
    <name type="common">Magnetospirillum magneticum</name>
    <dbReference type="NCBI Taxonomy" id="342108"/>
    <lineage>
        <taxon>Bacteria</taxon>
        <taxon>Pseudomonadati</taxon>
        <taxon>Pseudomonadota</taxon>
        <taxon>Alphaproteobacteria</taxon>
        <taxon>Rhodospirillales</taxon>
        <taxon>Magnetospirillaceae</taxon>
        <taxon>Paramagnetospirillum</taxon>
    </lineage>
</organism>
<dbReference type="SUPFAM" id="SSF53822">
    <property type="entry name" value="Periplasmic binding protein-like I"/>
    <property type="match status" value="1"/>
</dbReference>
<dbReference type="HOGENOM" id="CLU_027128_4_3_5"/>
<keyword evidence="3" id="KW-0813">Transport</keyword>
<dbReference type="InterPro" id="IPR019546">
    <property type="entry name" value="TAT_signal_bac_arc"/>
</dbReference>
<dbReference type="CDD" id="cd06340">
    <property type="entry name" value="PBP1_ABC_ligand_binding-like"/>
    <property type="match status" value="1"/>
</dbReference>
<name>Q2W4G0_PARM1</name>
<proteinExistence type="inferred from homology"/>
<dbReference type="InterPro" id="IPR028082">
    <property type="entry name" value="Peripla_BP_I"/>
</dbReference>
<sequence>MPQWRRKASLAPLISCKEQVMSGHSSPTVNRRGFLAAGAAGAAVLGFGAPLRAAQPLKVGLLLPLSGGLAREGQSCKRGAEVTPGLLADMGMPVQLMIADTETNIDTARTRAEKLIADGAQVLIGAFDSAHTLAVAQVCEQRGVPLVVNIAAAPNITEQGFKTLFRNFPTAPKLVTEGLALMKDVFKVTGTTPTKAVFLHNNDTFGTAMAGAVNKLFPTLDMPFPLVETISYDGNARDLAVEVGKAKATGADLVLLVPHGDDCIRAIREMVKQRFEPKAVVSPGSPGMYETQFYKTLGKYSDYCMTNLPWINPKSAMSQALLKAFSKSHPDALFEMNIGFTFEAILIAADAAKRAGSNDPKAILAALPTTNIAEHVMIGGPIAFDAKGQNTNTRSATIQNFGGKPLVVLPSDVAEAKPVFPAPGWQQRG</sequence>
<keyword evidence="6" id="KW-1185">Reference proteome</keyword>